<dbReference type="EMBL" id="SEKV01001251">
    <property type="protein sequence ID" value="TFY51203.1"/>
    <property type="molecule type" value="Genomic_DNA"/>
</dbReference>
<dbReference type="InterPro" id="IPR000357">
    <property type="entry name" value="HEAT"/>
</dbReference>
<dbReference type="InterPro" id="IPR051023">
    <property type="entry name" value="PP2A_Regulatory_Subunit_A"/>
</dbReference>
<protein>
    <recommendedName>
        <fullName evidence="6">ARM repeat-containing protein</fullName>
    </recommendedName>
</protein>
<dbReference type="InterPro" id="IPR011989">
    <property type="entry name" value="ARM-like"/>
</dbReference>
<feature type="region of interest" description="Disordered" evidence="3">
    <location>
        <begin position="832"/>
        <end position="858"/>
    </location>
</feature>
<feature type="compositionally biased region" description="Basic and acidic residues" evidence="3">
    <location>
        <begin position="352"/>
        <end position="364"/>
    </location>
</feature>
<evidence type="ECO:0000256" key="3">
    <source>
        <dbReference type="SAM" id="MobiDB-lite"/>
    </source>
</evidence>
<evidence type="ECO:0000256" key="1">
    <source>
        <dbReference type="ARBA" id="ARBA00022737"/>
    </source>
</evidence>
<dbReference type="PANTHER" id="PTHR10648:SF1">
    <property type="entry name" value="SERINE_THREONINE-PROTEIN PHOSPHATASE 4 REGULATORY SUBUNIT 1"/>
    <property type="match status" value="1"/>
</dbReference>
<dbReference type="Proteomes" id="UP000298390">
    <property type="component" value="Unassembled WGS sequence"/>
</dbReference>
<sequence>MAAFLSPTAADLADPLGSASSSSAAGPRGAGLQIAIPPPLLSNSTSTPSPPLLPHPAADALPSRAGPSALAIASEQAPPFGQQSAFFNLDDAAFPMGTDAIPASDVNLDFTEFDSDGLNALEKIYLFSRSRAGFHRVFIVHALPRYLGAEDVEGVRYPSRELVEQIAPADAVEYVLPLLNGLALDDDETVKEALASELVNIIWWFITHCQLVEDEGLPQPAEVSDATPPPHEQQAPSDEADIIRISVQAFTPILGTLLLSQNALIGTPARNAVVELLKRIWHADEREAGRPPHPIGDDEVTRPDYDVGHLQRLERRLFEQEIVYQVVIGMGRLDLPDTEEGPLSTISTPRSVGEHRRSTSESRSLDYPMQTPPGPDTSTAGSTPLAAPTGTAPDSYFPAFPHIHPTAAPASSPSGHLAQSVAEERRSMEGIITPPAFQLNLPPPSPRREVAVNTPIWGISSTMQTSPEPQFVVAESVLAAKSAELLSLSSPVLSPSPPPAPTSSIAEVSSGSLSSTSIGSDSSTPSLSSSSTSSSSISTNSSTSLLTPSNSLSPSAAPEPVVSMSSGETELGPYSGIAAGAEKDVVMALEPVASPARSLQDISRETTESGDYFSGTETPIAEPQESRGTTLSAWLSAGLPEGGDVSMQDVSPQEIEAVGEEEGDISEEAAMGRLSSMSLMAAVTAGGGLNEETKNVFVTEVERVGRDPVYWVRREAAFAVGALAKVVPNELVTSSLLPLFESLYQDPTWHVRHSVLFALPAILSKLPSPRRRSLALEVVLPLASDESPTVRSAVLESLGEVIYAFHGEEGGPPAELLNVFLGVRDGRILPNRREDDSHPPVYLPGSGPSSESGFSDSAASMEGISTHDIYDDPARPLVCAFNFPAVTLTLGRARWPELREFYRTLARNPSYKVRRTLAASMGEIAKIVGPEYAKEDVLDVWWSSIGAEETEVRLKAIECAATFVRALAESQRGEVVRRLGEAFTTQRLKGWREREEVVKSLPSFSEISGLDPKVLKDLLMGALGDRVSATREAAIAVFPAFVRAWQATPRLMEQVEQLRSSIRALARSDAYRERTTFVTCEQSLLESNNSDFIILDNEYWEVLSLLTQDPIVDVRIRVARLLGTIFDLYNSGQHSTVMSQVLRLTAPLLDDSSQDVRAFAVSVHAGGVHPQPLVPADASRSAVTFSRPPPPTPS</sequence>
<reference evidence="4 5" key="1">
    <citation type="submission" date="2019-01" db="EMBL/GenBank/DDBJ databases">
        <title>Genome sequencing of the rare red list fungi Fomitopsis rosea.</title>
        <authorList>
            <person name="Buettner E."/>
            <person name="Kellner H."/>
        </authorList>
    </citation>
    <scope>NUCLEOTIDE SEQUENCE [LARGE SCALE GENOMIC DNA]</scope>
    <source>
        <strain evidence="4 5">DSM 105464</strain>
    </source>
</reference>
<dbReference type="PROSITE" id="PS50077">
    <property type="entry name" value="HEAT_REPEAT"/>
    <property type="match status" value="3"/>
</dbReference>
<feature type="region of interest" description="Disordered" evidence="3">
    <location>
        <begin position="1173"/>
        <end position="1194"/>
    </location>
</feature>
<feature type="repeat" description="HEAT" evidence="2">
    <location>
        <begin position="898"/>
        <end position="936"/>
    </location>
</feature>
<dbReference type="Pfam" id="PF02985">
    <property type="entry name" value="HEAT"/>
    <property type="match status" value="1"/>
</dbReference>
<feature type="compositionally biased region" description="Low complexity" evidence="3">
    <location>
        <begin position="844"/>
        <end position="858"/>
    </location>
</feature>
<organism evidence="4 5">
    <name type="scientific">Rhodofomes roseus</name>
    <dbReference type="NCBI Taxonomy" id="34475"/>
    <lineage>
        <taxon>Eukaryota</taxon>
        <taxon>Fungi</taxon>
        <taxon>Dikarya</taxon>
        <taxon>Basidiomycota</taxon>
        <taxon>Agaricomycotina</taxon>
        <taxon>Agaricomycetes</taxon>
        <taxon>Polyporales</taxon>
        <taxon>Rhodofomes</taxon>
    </lineage>
</organism>
<dbReference type="Gene3D" id="1.25.10.10">
    <property type="entry name" value="Leucine-rich Repeat Variant"/>
    <property type="match status" value="1"/>
</dbReference>
<feature type="repeat" description="HEAT" evidence="2">
    <location>
        <begin position="775"/>
        <end position="809"/>
    </location>
</feature>
<feature type="region of interest" description="Disordered" evidence="3">
    <location>
        <begin position="336"/>
        <end position="390"/>
    </location>
</feature>
<comment type="caution">
    <text evidence="4">The sequence shown here is derived from an EMBL/GenBank/DDBJ whole genome shotgun (WGS) entry which is preliminary data.</text>
</comment>
<keyword evidence="1" id="KW-0677">Repeat</keyword>
<feature type="region of interest" description="Disordered" evidence="3">
    <location>
        <begin position="594"/>
        <end position="627"/>
    </location>
</feature>
<evidence type="ECO:0000256" key="2">
    <source>
        <dbReference type="PROSITE-ProRule" id="PRU00103"/>
    </source>
</evidence>
<dbReference type="GO" id="GO:0005737">
    <property type="term" value="C:cytoplasm"/>
    <property type="evidence" value="ECO:0007669"/>
    <property type="project" value="TreeGrafter"/>
</dbReference>
<dbReference type="PANTHER" id="PTHR10648">
    <property type="entry name" value="SERINE/THREONINE-PROTEIN PHOSPHATASE PP2A 65 KDA REGULATORY SUBUNIT"/>
    <property type="match status" value="1"/>
</dbReference>
<proteinExistence type="predicted"/>
<gene>
    <name evidence="4" type="ORF">EVJ58_g10689</name>
</gene>
<dbReference type="STRING" id="34475.A0A4Y9XP92"/>
<dbReference type="GO" id="GO:0019888">
    <property type="term" value="F:protein phosphatase regulator activity"/>
    <property type="evidence" value="ECO:0007669"/>
    <property type="project" value="TreeGrafter"/>
</dbReference>
<evidence type="ECO:0000313" key="4">
    <source>
        <dbReference type="EMBL" id="TFY51203.1"/>
    </source>
</evidence>
<accession>A0A4Y9XP92</accession>
<feature type="region of interest" description="Disordered" evidence="3">
    <location>
        <begin position="1"/>
        <end position="60"/>
    </location>
</feature>
<name>A0A4Y9XP92_9APHY</name>
<dbReference type="InterPro" id="IPR021133">
    <property type="entry name" value="HEAT_type_2"/>
</dbReference>
<dbReference type="AlphaFoldDB" id="A0A4Y9XP92"/>
<feature type="compositionally biased region" description="Low complexity" evidence="3">
    <location>
        <begin position="509"/>
        <end position="555"/>
    </location>
</feature>
<evidence type="ECO:0000313" key="5">
    <source>
        <dbReference type="Proteomes" id="UP000298390"/>
    </source>
</evidence>
<dbReference type="InterPro" id="IPR016024">
    <property type="entry name" value="ARM-type_fold"/>
</dbReference>
<feature type="region of interest" description="Disordered" evidence="3">
    <location>
        <begin position="490"/>
        <end position="568"/>
    </location>
</feature>
<feature type="compositionally biased region" description="Low complexity" evidence="3">
    <location>
        <begin position="9"/>
        <end position="31"/>
    </location>
</feature>
<feature type="repeat" description="HEAT" evidence="2">
    <location>
        <begin position="736"/>
        <end position="774"/>
    </location>
</feature>
<evidence type="ECO:0008006" key="6">
    <source>
        <dbReference type="Google" id="ProtNLM"/>
    </source>
</evidence>
<dbReference type="SUPFAM" id="SSF48371">
    <property type="entry name" value="ARM repeat"/>
    <property type="match status" value="1"/>
</dbReference>